<dbReference type="RefSeq" id="WP_068704785.1">
    <property type="nucleotide sequence ID" value="NZ_BDCR01000004.1"/>
</dbReference>
<feature type="transmembrane region" description="Helical" evidence="8">
    <location>
        <begin position="21"/>
        <end position="38"/>
    </location>
</feature>
<dbReference type="Proteomes" id="UP000076586">
    <property type="component" value="Unassembled WGS sequence"/>
</dbReference>
<sequence>MLRFLIEKEFKQLLRNPFLPRMIVMFPVMVLLVFPWAANFEISNINLSIVDHDHSSFSQRLTQKIVSSGYFRLTDVSPGYDQALKSVEKNNADVVLEIPPRFEKELERDQHAKLLVAANTVNGTKGGLSTGYLANIINGFASDLRKESGQISRASITPTIDIVPYYRFNPNLNYKVFMVPALMVMVLTMLCGFMPALNIVNEKEAGTMEQINVTPVPKFTFIVAKLLPFWIIGSLVITVSFGVAWLVYGLVPAGHFSTIYLFAAIYVLGISGFGLVISNYSDTIQQAMFVMYFFIMVLIMLSGLFTPVSSMPQWAQTITVFNSLKYFMQVMRLVYLKGSGIADMLPQLGALVGFALAFNTWAVLSYKKKN</sequence>
<evidence type="ECO:0000313" key="11">
    <source>
        <dbReference type="Proteomes" id="UP000076586"/>
    </source>
</evidence>
<evidence type="ECO:0000256" key="5">
    <source>
        <dbReference type="ARBA" id="ARBA00022692"/>
    </source>
</evidence>
<dbReference type="OrthoDB" id="9808686at2"/>
<evidence type="ECO:0000256" key="8">
    <source>
        <dbReference type="SAM" id="Phobius"/>
    </source>
</evidence>
<organism evidence="10 11">
    <name type="scientific">Paludibacter jiangxiensis</name>
    <dbReference type="NCBI Taxonomy" id="681398"/>
    <lineage>
        <taxon>Bacteria</taxon>
        <taxon>Pseudomonadati</taxon>
        <taxon>Bacteroidota</taxon>
        <taxon>Bacteroidia</taxon>
        <taxon>Bacteroidales</taxon>
        <taxon>Paludibacteraceae</taxon>
        <taxon>Paludibacter</taxon>
    </lineage>
</organism>
<dbReference type="InterPro" id="IPR047817">
    <property type="entry name" value="ABC2_TM_bact-type"/>
</dbReference>
<dbReference type="PROSITE" id="PS51012">
    <property type="entry name" value="ABC_TM2"/>
    <property type="match status" value="1"/>
</dbReference>
<dbReference type="InterPro" id="IPR051449">
    <property type="entry name" value="ABC-2_transporter_component"/>
</dbReference>
<dbReference type="PANTHER" id="PTHR30294">
    <property type="entry name" value="MEMBRANE COMPONENT OF ABC TRANSPORTER YHHJ-RELATED"/>
    <property type="match status" value="1"/>
</dbReference>
<comment type="subcellular location">
    <subcellularLocation>
        <location evidence="1">Cell membrane</location>
        <topology evidence="1">Multi-pass membrane protein</topology>
    </subcellularLocation>
</comment>
<evidence type="ECO:0000256" key="4">
    <source>
        <dbReference type="ARBA" id="ARBA00022475"/>
    </source>
</evidence>
<evidence type="ECO:0000256" key="3">
    <source>
        <dbReference type="ARBA" id="ARBA00022448"/>
    </source>
</evidence>
<comment type="similarity">
    <text evidence="2">Belongs to the ABC-2 integral membrane protein family.</text>
</comment>
<protein>
    <submittedName>
        <fullName evidence="10">ABC-2 type transport system permease protein</fullName>
    </submittedName>
</protein>
<dbReference type="EMBL" id="BDCR01000004">
    <property type="protein sequence ID" value="GAT63499.1"/>
    <property type="molecule type" value="Genomic_DNA"/>
</dbReference>
<evidence type="ECO:0000313" key="10">
    <source>
        <dbReference type="EMBL" id="GAT63499.1"/>
    </source>
</evidence>
<keyword evidence="4" id="KW-1003">Cell membrane</keyword>
<evidence type="ECO:0000256" key="2">
    <source>
        <dbReference type="ARBA" id="ARBA00007783"/>
    </source>
</evidence>
<dbReference type="InterPro" id="IPR013525">
    <property type="entry name" value="ABC2_TM"/>
</dbReference>
<keyword evidence="11" id="KW-1185">Reference proteome</keyword>
<dbReference type="AlphaFoldDB" id="A0A161LVX2"/>
<feature type="transmembrane region" description="Helical" evidence="8">
    <location>
        <begin position="177"/>
        <end position="200"/>
    </location>
</feature>
<evidence type="ECO:0000259" key="9">
    <source>
        <dbReference type="PROSITE" id="PS51012"/>
    </source>
</evidence>
<evidence type="ECO:0000256" key="6">
    <source>
        <dbReference type="ARBA" id="ARBA00022989"/>
    </source>
</evidence>
<keyword evidence="5 8" id="KW-0812">Transmembrane</keyword>
<dbReference type="STRING" id="681398.PJIAN_437"/>
<proteinExistence type="inferred from homology"/>
<evidence type="ECO:0000256" key="7">
    <source>
        <dbReference type="ARBA" id="ARBA00023136"/>
    </source>
</evidence>
<gene>
    <name evidence="10" type="ORF">PJIAN_437</name>
</gene>
<keyword evidence="6 8" id="KW-1133">Transmembrane helix</keyword>
<feature type="transmembrane region" description="Helical" evidence="8">
    <location>
        <begin position="221"/>
        <end position="247"/>
    </location>
</feature>
<dbReference type="Gene3D" id="3.40.1710.10">
    <property type="entry name" value="abc type-2 transporter like domain"/>
    <property type="match status" value="1"/>
</dbReference>
<accession>A0A161LVX2</accession>
<keyword evidence="3" id="KW-0813">Transport</keyword>
<feature type="domain" description="ABC transmembrane type-2" evidence="9">
    <location>
        <begin position="144"/>
        <end position="369"/>
    </location>
</feature>
<feature type="transmembrane region" description="Helical" evidence="8">
    <location>
        <begin position="259"/>
        <end position="277"/>
    </location>
</feature>
<keyword evidence="7 8" id="KW-0472">Membrane</keyword>
<evidence type="ECO:0000256" key="1">
    <source>
        <dbReference type="ARBA" id="ARBA00004651"/>
    </source>
</evidence>
<dbReference type="GO" id="GO:0140359">
    <property type="term" value="F:ABC-type transporter activity"/>
    <property type="evidence" value="ECO:0007669"/>
    <property type="project" value="InterPro"/>
</dbReference>
<feature type="transmembrane region" description="Helical" evidence="8">
    <location>
        <begin position="289"/>
        <end position="308"/>
    </location>
</feature>
<reference evidence="11" key="2">
    <citation type="journal article" date="2017" name="Genome Announc.">
        <title>Draft genome sequence of Paludibacter jiangxiensis NM7(T), a propionate-producing fermentative bacterium.</title>
        <authorList>
            <person name="Qiu Y.-L."/>
            <person name="Tourlousse D.M."/>
            <person name="Matsuura N."/>
            <person name="Ohashi A."/>
            <person name="Sekiguchi Y."/>
        </authorList>
    </citation>
    <scope>NUCLEOTIDE SEQUENCE [LARGE SCALE GENOMIC DNA]</scope>
    <source>
        <strain evidence="11">NM7</strain>
    </source>
</reference>
<comment type="caution">
    <text evidence="10">The sequence shown here is derived from an EMBL/GenBank/DDBJ whole genome shotgun (WGS) entry which is preliminary data.</text>
</comment>
<dbReference type="Pfam" id="PF12698">
    <property type="entry name" value="ABC2_membrane_3"/>
    <property type="match status" value="1"/>
</dbReference>
<reference evidence="11" key="1">
    <citation type="submission" date="2016-04" db="EMBL/GenBank/DDBJ databases">
        <title>Draft genome sequence of Paludibacter jiangxiensis strain NM7.</title>
        <authorList>
            <person name="Qiu Y."/>
            <person name="Matsuura N."/>
            <person name="Ohashi A."/>
            <person name="Tourlousse M.D."/>
            <person name="Sekiguchi Y."/>
        </authorList>
    </citation>
    <scope>NUCLEOTIDE SEQUENCE [LARGE SCALE GENOMIC DNA]</scope>
    <source>
        <strain evidence="11">NM7</strain>
    </source>
</reference>
<feature type="transmembrane region" description="Helical" evidence="8">
    <location>
        <begin position="348"/>
        <end position="366"/>
    </location>
</feature>
<dbReference type="GO" id="GO:0005886">
    <property type="term" value="C:plasma membrane"/>
    <property type="evidence" value="ECO:0007669"/>
    <property type="project" value="UniProtKB-SubCell"/>
</dbReference>
<name>A0A161LVX2_9BACT</name>
<dbReference type="PANTHER" id="PTHR30294:SF29">
    <property type="entry name" value="MULTIDRUG ABC TRANSPORTER PERMEASE YBHS-RELATED"/>
    <property type="match status" value="1"/>
</dbReference>